<evidence type="ECO:0000313" key="2">
    <source>
        <dbReference type="Proteomes" id="UP000694725"/>
    </source>
</evidence>
<organism evidence="1 2">
    <name type="scientific">Sus scrofa</name>
    <name type="common">Pig</name>
    <dbReference type="NCBI Taxonomy" id="9823"/>
    <lineage>
        <taxon>Eukaryota</taxon>
        <taxon>Metazoa</taxon>
        <taxon>Chordata</taxon>
        <taxon>Craniata</taxon>
        <taxon>Vertebrata</taxon>
        <taxon>Euteleostomi</taxon>
        <taxon>Mammalia</taxon>
        <taxon>Eutheria</taxon>
        <taxon>Laurasiatheria</taxon>
        <taxon>Artiodactyla</taxon>
        <taxon>Suina</taxon>
        <taxon>Suidae</taxon>
        <taxon>Sus</taxon>
    </lineage>
</organism>
<reference evidence="1" key="1">
    <citation type="submission" date="2025-08" db="UniProtKB">
        <authorList>
            <consortium name="Ensembl"/>
        </authorList>
    </citation>
    <scope>IDENTIFICATION</scope>
</reference>
<accession>A0A8D0LDZ7</accession>
<sequence length="147" mass="17177">MNLRMCVSLLSRVSSGYMPKRGIAVSYSSSMYRFLRYLHTVLHSGCTSLHSHQQCRRVPFSPYPLQHLLFVDLLMMAILIGVRWYLMVVLICISLIVRDVEHFFHVLVGHLYLFLGKMSIQVFCPFFNWVVGFFAVEMYKLLVYSRG</sequence>
<evidence type="ECO:0000313" key="1">
    <source>
        <dbReference type="Ensembl" id="ENSSSCP00065023893.1"/>
    </source>
</evidence>
<dbReference type="Proteomes" id="UP000694725">
    <property type="component" value="Unplaced"/>
</dbReference>
<protein>
    <submittedName>
        <fullName evidence="1">Uncharacterized protein</fullName>
    </submittedName>
</protein>
<dbReference type="AlphaFoldDB" id="A0A8D0LDZ7"/>
<dbReference type="Ensembl" id="ENSSSCT00065054983.1">
    <property type="protein sequence ID" value="ENSSSCP00065023893.1"/>
    <property type="gene ID" value="ENSSSCG00065040212.1"/>
</dbReference>
<name>A0A8D0LDZ7_PIG</name>
<proteinExistence type="predicted"/>